<accession>A0AA39FFW6</accession>
<feature type="compositionally biased region" description="Basic and acidic residues" evidence="1">
    <location>
        <begin position="65"/>
        <end position="94"/>
    </location>
</feature>
<organism evidence="2 3">
    <name type="scientific">Microctonus hyperodae</name>
    <name type="common">Parasitoid wasp</name>
    <dbReference type="NCBI Taxonomy" id="165561"/>
    <lineage>
        <taxon>Eukaryota</taxon>
        <taxon>Metazoa</taxon>
        <taxon>Ecdysozoa</taxon>
        <taxon>Arthropoda</taxon>
        <taxon>Hexapoda</taxon>
        <taxon>Insecta</taxon>
        <taxon>Pterygota</taxon>
        <taxon>Neoptera</taxon>
        <taxon>Endopterygota</taxon>
        <taxon>Hymenoptera</taxon>
        <taxon>Apocrita</taxon>
        <taxon>Ichneumonoidea</taxon>
        <taxon>Braconidae</taxon>
        <taxon>Euphorinae</taxon>
        <taxon>Microctonus</taxon>
    </lineage>
</organism>
<reference evidence="2" key="1">
    <citation type="journal article" date="2023" name="bioRxiv">
        <title>Scaffold-level genome assemblies of two parasitoid biocontrol wasps reveal the parthenogenesis mechanism and an associated novel virus.</title>
        <authorList>
            <person name="Inwood S."/>
            <person name="Skelly J."/>
            <person name="Guhlin J."/>
            <person name="Harrop T."/>
            <person name="Goldson S."/>
            <person name="Dearden P."/>
        </authorList>
    </citation>
    <scope>NUCLEOTIDE SEQUENCE</scope>
    <source>
        <strain evidence="2">Lincoln</strain>
        <tissue evidence="2">Whole body</tissue>
    </source>
</reference>
<reference evidence="2" key="2">
    <citation type="submission" date="2023-03" db="EMBL/GenBank/DDBJ databases">
        <authorList>
            <person name="Inwood S.N."/>
            <person name="Skelly J.G."/>
            <person name="Guhlin J."/>
            <person name="Harrop T.W.R."/>
            <person name="Goldson S.G."/>
            <person name="Dearden P.K."/>
        </authorList>
    </citation>
    <scope>NUCLEOTIDE SEQUENCE</scope>
    <source>
        <strain evidence="2">Lincoln</strain>
        <tissue evidence="2">Whole body</tissue>
    </source>
</reference>
<gene>
    <name evidence="2" type="ORF">PV327_002500</name>
</gene>
<evidence type="ECO:0000313" key="2">
    <source>
        <dbReference type="EMBL" id="KAK0168726.1"/>
    </source>
</evidence>
<evidence type="ECO:0000313" key="3">
    <source>
        <dbReference type="Proteomes" id="UP001168972"/>
    </source>
</evidence>
<dbReference type="AlphaFoldDB" id="A0AA39FFW6"/>
<proteinExistence type="predicted"/>
<evidence type="ECO:0000256" key="1">
    <source>
        <dbReference type="SAM" id="MobiDB-lite"/>
    </source>
</evidence>
<dbReference type="EMBL" id="JAQQBR010001831">
    <property type="protein sequence ID" value="KAK0168726.1"/>
    <property type="molecule type" value="Genomic_DNA"/>
</dbReference>
<name>A0AA39FFW6_MICHY</name>
<feature type="region of interest" description="Disordered" evidence="1">
    <location>
        <begin position="65"/>
        <end position="96"/>
    </location>
</feature>
<sequence length="166" mass="19235">MRKNCEYRIKMADSSNNRTIDRIFHSVFSGIEWGSQQLKSSCPPREKWEWNKMWNWIDKFEKKLDNSDKPEEKTETSEHLIESKEQKIDEKLTESNKSSLYESQNCEIKMQDPCAPCCCEIECIEPPPCTDTPPTERSPMCECAKRKQIKIGEKCCDACGAGLEVV</sequence>
<keyword evidence="3" id="KW-1185">Reference proteome</keyword>
<comment type="caution">
    <text evidence="2">The sequence shown here is derived from an EMBL/GenBank/DDBJ whole genome shotgun (WGS) entry which is preliminary data.</text>
</comment>
<protein>
    <submittedName>
        <fullName evidence="2">Uncharacterized protein</fullName>
    </submittedName>
</protein>
<dbReference type="Proteomes" id="UP001168972">
    <property type="component" value="Unassembled WGS sequence"/>
</dbReference>